<protein>
    <submittedName>
        <fullName evidence="3">Uncharacterized protein</fullName>
    </submittedName>
</protein>
<feature type="compositionally biased region" description="Polar residues" evidence="1">
    <location>
        <begin position="132"/>
        <end position="147"/>
    </location>
</feature>
<evidence type="ECO:0000313" key="2">
    <source>
        <dbReference type="Proteomes" id="UP000887561"/>
    </source>
</evidence>
<proteinExistence type="predicted"/>
<dbReference type="AlphaFoldDB" id="A0A915NDN1"/>
<accession>A0A915NDN1</accession>
<evidence type="ECO:0000313" key="3">
    <source>
        <dbReference type="WBParaSite" id="scaffold9836_cov208.g14308"/>
    </source>
</evidence>
<name>A0A915NDN1_MELJA</name>
<feature type="compositionally biased region" description="Low complexity" evidence="1">
    <location>
        <begin position="151"/>
        <end position="172"/>
    </location>
</feature>
<reference evidence="3" key="1">
    <citation type="submission" date="2022-11" db="UniProtKB">
        <authorList>
            <consortium name="WormBaseParasite"/>
        </authorList>
    </citation>
    <scope>IDENTIFICATION</scope>
</reference>
<feature type="compositionally biased region" description="Low complexity" evidence="1">
    <location>
        <begin position="193"/>
        <end position="293"/>
    </location>
</feature>
<feature type="region of interest" description="Disordered" evidence="1">
    <location>
        <begin position="126"/>
        <end position="363"/>
    </location>
</feature>
<dbReference type="WBParaSite" id="scaffold9836_cov208.g14308">
    <property type="protein sequence ID" value="scaffold9836_cov208.g14308"/>
    <property type="gene ID" value="scaffold9836_cov208.g14308"/>
</dbReference>
<feature type="compositionally biased region" description="Low complexity" evidence="1">
    <location>
        <begin position="346"/>
        <end position="363"/>
    </location>
</feature>
<sequence length="381" mass="39242">MMFGARRRNSLRGDYREARRFRNRREYSAWWDAGEVNNWRINSRHPSRHGTVEYWRCAFAVGRFFTCPSRIRVTFGFGDRYVIVASARNHPHNHNRQNNNAADNNPNTVRRVLPMEASQLMTARNVFIGPRPSTSAPNQTSRKSQATPPRASVSTMSANANAATPTTSNASAVQRGTDAPSTSAAASRPLKPPGFALAAAAANPAPAATPQTAATIPGTPVPSPASSSTSAAASKPTPSPAPAAATKPASTPSPALAAATKPASTPSPAPTGATKPASTPSPAPAASQQASTTEKPAQPSAAPGTTATKPTIVAGHTVPGQVPPSSATSSGHINASLTAPNASRQAALGPASSQPSSAPATADPKCHLTVHIDFAVVFVPN</sequence>
<organism evidence="2 3">
    <name type="scientific">Meloidogyne javanica</name>
    <name type="common">Root-knot nematode worm</name>
    <dbReference type="NCBI Taxonomy" id="6303"/>
    <lineage>
        <taxon>Eukaryota</taxon>
        <taxon>Metazoa</taxon>
        <taxon>Ecdysozoa</taxon>
        <taxon>Nematoda</taxon>
        <taxon>Chromadorea</taxon>
        <taxon>Rhabditida</taxon>
        <taxon>Tylenchina</taxon>
        <taxon>Tylenchomorpha</taxon>
        <taxon>Tylenchoidea</taxon>
        <taxon>Meloidogynidae</taxon>
        <taxon>Meloidogyninae</taxon>
        <taxon>Meloidogyne</taxon>
        <taxon>Meloidogyne incognita group</taxon>
    </lineage>
</organism>
<keyword evidence="2" id="KW-1185">Reference proteome</keyword>
<feature type="compositionally biased region" description="Polar residues" evidence="1">
    <location>
        <begin position="323"/>
        <end position="344"/>
    </location>
</feature>
<evidence type="ECO:0000256" key="1">
    <source>
        <dbReference type="SAM" id="MobiDB-lite"/>
    </source>
</evidence>
<dbReference type="Proteomes" id="UP000887561">
    <property type="component" value="Unplaced"/>
</dbReference>